<dbReference type="FunFam" id="3.30.160.60:FF:000072">
    <property type="entry name" value="zinc finger protein 143 isoform X1"/>
    <property type="match status" value="1"/>
</dbReference>
<feature type="compositionally biased region" description="Basic residues" evidence="6">
    <location>
        <begin position="98"/>
        <end position="107"/>
    </location>
</feature>
<keyword evidence="4" id="KW-0862">Zinc</keyword>
<keyword evidence="1" id="KW-0479">Metal-binding</keyword>
<dbReference type="EMBL" id="JAIFTL010000119">
    <property type="protein sequence ID" value="KAG9323025.1"/>
    <property type="molecule type" value="Genomic_DNA"/>
</dbReference>
<evidence type="ECO:0000313" key="8">
    <source>
        <dbReference type="EMBL" id="KAG9323025.1"/>
    </source>
</evidence>
<gene>
    <name evidence="8" type="ORF">KVV02_008093</name>
</gene>
<sequence>MAFNESREPSMTTTIATDVVPTVSTLSATPLFYRSLSAPSHMQLSELSQNGLMPAAAGQMVTSLNHDYFCHPSQQQQQQHQQQQHSYHNNPTTPMTHSHSHHHHHHQQQGFAAEAQFFVPHTFPLNHAPNGLPISYLANNNHANNNSHNNNHNNGNSTSHYSYQAPVHPFQMDVLTASQNSPDAAATLASPSRVKYGFPTSDPLPIFHAASMSNIPQMTSTTTTTQDMDDVQANASISYSPSSSSLDGSSPTFQGSFGSSFALRSAGRVHSLPFSDNHLSRFDLPEDYMECAFPRHASLGSLCLDTQSHELLEASLPTMGGGGGGPSGGAQQYPYSHPHLDLDFAGTAMAPSLSSSSISSDSSLPSPNDVNGSSGSKQTCGVTTPAATTGKPKLRRASTALESPGRLFTCIYDDCGKLFKRSEHLKRHVRSVHTLEKPYICPVDSCPKRFSRSDNLNQHIRVHRPEKERSTSKQSFSSFTPFL</sequence>
<evidence type="ECO:0000256" key="1">
    <source>
        <dbReference type="ARBA" id="ARBA00022723"/>
    </source>
</evidence>
<evidence type="ECO:0000256" key="3">
    <source>
        <dbReference type="ARBA" id="ARBA00022771"/>
    </source>
</evidence>
<dbReference type="GO" id="GO:0000785">
    <property type="term" value="C:chromatin"/>
    <property type="evidence" value="ECO:0007669"/>
    <property type="project" value="TreeGrafter"/>
</dbReference>
<evidence type="ECO:0000313" key="9">
    <source>
        <dbReference type="Proteomes" id="UP000717515"/>
    </source>
</evidence>
<feature type="domain" description="C2H2-type" evidence="7">
    <location>
        <begin position="439"/>
        <end position="468"/>
    </location>
</feature>
<feature type="region of interest" description="Disordered" evidence="6">
    <location>
        <begin position="315"/>
        <end position="336"/>
    </location>
</feature>
<feature type="compositionally biased region" description="Low complexity" evidence="6">
    <location>
        <begin position="355"/>
        <end position="367"/>
    </location>
</feature>
<feature type="compositionally biased region" description="Polar residues" evidence="6">
    <location>
        <begin position="472"/>
        <end position="483"/>
    </location>
</feature>
<protein>
    <recommendedName>
        <fullName evidence="7">C2H2-type domain-containing protein</fullName>
    </recommendedName>
</protein>
<feature type="compositionally biased region" description="Polar residues" evidence="6">
    <location>
        <begin position="86"/>
        <end position="96"/>
    </location>
</feature>
<reference evidence="8" key="1">
    <citation type="submission" date="2021-07" db="EMBL/GenBank/DDBJ databases">
        <title>Draft genome of Mortierella alpina, strain LL118, isolated from an aspen leaf litter sample.</title>
        <authorList>
            <person name="Yang S."/>
            <person name="Vinatzer B.A."/>
        </authorList>
    </citation>
    <scope>NUCLEOTIDE SEQUENCE</scope>
    <source>
        <strain evidence="8">LL118</strain>
    </source>
</reference>
<accession>A0A9P8A576</accession>
<feature type="region of interest" description="Disordered" evidence="6">
    <location>
        <begin position="464"/>
        <end position="483"/>
    </location>
</feature>
<dbReference type="AlphaFoldDB" id="A0A9P8A576"/>
<evidence type="ECO:0000256" key="2">
    <source>
        <dbReference type="ARBA" id="ARBA00022737"/>
    </source>
</evidence>
<dbReference type="InterPro" id="IPR013087">
    <property type="entry name" value="Znf_C2H2_type"/>
</dbReference>
<feature type="compositionally biased region" description="Gly residues" evidence="6">
    <location>
        <begin position="319"/>
        <end position="328"/>
    </location>
</feature>
<dbReference type="PANTHER" id="PTHR14003:SF19">
    <property type="entry name" value="YY2 TRANSCRIPTION FACTOR"/>
    <property type="match status" value="1"/>
</dbReference>
<dbReference type="InterPro" id="IPR036236">
    <property type="entry name" value="Znf_C2H2_sf"/>
</dbReference>
<dbReference type="SMART" id="SM00355">
    <property type="entry name" value="ZnF_C2H2"/>
    <property type="match status" value="2"/>
</dbReference>
<evidence type="ECO:0000256" key="6">
    <source>
        <dbReference type="SAM" id="MobiDB-lite"/>
    </source>
</evidence>
<dbReference type="Proteomes" id="UP000717515">
    <property type="component" value="Unassembled WGS sequence"/>
</dbReference>
<keyword evidence="2" id="KW-0677">Repeat</keyword>
<keyword evidence="3 5" id="KW-0863">Zinc-finger</keyword>
<organism evidence="8 9">
    <name type="scientific">Mortierella alpina</name>
    <name type="common">Oleaginous fungus</name>
    <name type="synonym">Mortierella renispora</name>
    <dbReference type="NCBI Taxonomy" id="64518"/>
    <lineage>
        <taxon>Eukaryota</taxon>
        <taxon>Fungi</taxon>
        <taxon>Fungi incertae sedis</taxon>
        <taxon>Mucoromycota</taxon>
        <taxon>Mortierellomycotina</taxon>
        <taxon>Mortierellomycetes</taxon>
        <taxon>Mortierellales</taxon>
        <taxon>Mortierellaceae</taxon>
        <taxon>Mortierella</taxon>
    </lineage>
</organism>
<dbReference type="GO" id="GO:0000981">
    <property type="term" value="F:DNA-binding transcription factor activity, RNA polymerase II-specific"/>
    <property type="evidence" value="ECO:0007669"/>
    <property type="project" value="UniProtKB-ARBA"/>
</dbReference>
<dbReference type="GO" id="GO:0005667">
    <property type="term" value="C:transcription regulator complex"/>
    <property type="evidence" value="ECO:0007669"/>
    <property type="project" value="TreeGrafter"/>
</dbReference>
<feature type="region of interest" description="Disordered" evidence="6">
    <location>
        <begin position="139"/>
        <end position="159"/>
    </location>
</feature>
<feature type="region of interest" description="Disordered" evidence="6">
    <location>
        <begin position="355"/>
        <end position="398"/>
    </location>
</feature>
<evidence type="ECO:0000256" key="5">
    <source>
        <dbReference type="PROSITE-ProRule" id="PRU00042"/>
    </source>
</evidence>
<dbReference type="PROSITE" id="PS00028">
    <property type="entry name" value="ZINC_FINGER_C2H2_1"/>
    <property type="match status" value="2"/>
</dbReference>
<feature type="domain" description="C2H2-type" evidence="7">
    <location>
        <begin position="408"/>
        <end position="438"/>
    </location>
</feature>
<dbReference type="GO" id="GO:0000978">
    <property type="term" value="F:RNA polymerase II cis-regulatory region sequence-specific DNA binding"/>
    <property type="evidence" value="ECO:0007669"/>
    <property type="project" value="TreeGrafter"/>
</dbReference>
<feature type="compositionally biased region" description="Low complexity" evidence="6">
    <location>
        <begin position="74"/>
        <end position="85"/>
    </location>
</feature>
<name>A0A9P8A576_MORAP</name>
<dbReference type="GO" id="GO:0008270">
    <property type="term" value="F:zinc ion binding"/>
    <property type="evidence" value="ECO:0007669"/>
    <property type="project" value="UniProtKB-KW"/>
</dbReference>
<dbReference type="PROSITE" id="PS50157">
    <property type="entry name" value="ZINC_FINGER_C2H2_2"/>
    <property type="match status" value="2"/>
</dbReference>
<comment type="caution">
    <text evidence="8">The sequence shown here is derived from an EMBL/GenBank/DDBJ whole genome shotgun (WGS) entry which is preliminary data.</text>
</comment>
<dbReference type="SUPFAM" id="SSF57667">
    <property type="entry name" value="beta-beta-alpha zinc fingers"/>
    <property type="match status" value="1"/>
</dbReference>
<evidence type="ECO:0000256" key="4">
    <source>
        <dbReference type="ARBA" id="ARBA00022833"/>
    </source>
</evidence>
<proteinExistence type="predicted"/>
<feature type="compositionally biased region" description="Polar residues" evidence="6">
    <location>
        <begin position="368"/>
        <end position="387"/>
    </location>
</feature>
<evidence type="ECO:0000259" key="7">
    <source>
        <dbReference type="PROSITE" id="PS50157"/>
    </source>
</evidence>
<dbReference type="Gene3D" id="3.30.160.60">
    <property type="entry name" value="Classic Zinc Finger"/>
    <property type="match status" value="2"/>
</dbReference>
<feature type="region of interest" description="Disordered" evidence="6">
    <location>
        <begin position="72"/>
        <end position="110"/>
    </location>
</feature>
<dbReference type="Pfam" id="PF00096">
    <property type="entry name" value="zf-C2H2"/>
    <property type="match status" value="2"/>
</dbReference>
<dbReference type="GO" id="GO:0031519">
    <property type="term" value="C:PcG protein complex"/>
    <property type="evidence" value="ECO:0007669"/>
    <property type="project" value="TreeGrafter"/>
</dbReference>
<dbReference type="PANTHER" id="PTHR14003">
    <property type="entry name" value="TRANSCRIPTIONAL REPRESSOR PROTEIN YY"/>
    <property type="match status" value="1"/>
</dbReference>